<dbReference type="VEuPathDB" id="FungiDB:PTTG_02100"/>
<feature type="compositionally biased region" description="Polar residues" evidence="1">
    <location>
        <begin position="1"/>
        <end position="23"/>
    </location>
</feature>
<keyword evidence="5" id="KW-1185">Reference proteome</keyword>
<proteinExistence type="predicted"/>
<protein>
    <submittedName>
        <fullName evidence="4">PINc domain-containing protein</fullName>
    </submittedName>
</protein>
<dbReference type="AlphaFoldDB" id="A0A180GUU6"/>
<evidence type="ECO:0000313" key="5">
    <source>
        <dbReference type="Proteomes" id="UP000005240"/>
    </source>
</evidence>
<gene>
    <name evidence="3" type="ORF">PTTG_02100</name>
</gene>
<dbReference type="Pfam" id="PF13638">
    <property type="entry name" value="PIN_4"/>
    <property type="match status" value="1"/>
</dbReference>
<evidence type="ECO:0000313" key="4">
    <source>
        <dbReference type="EnsemblFungi" id="PTTG_02100-t43_1-p1"/>
    </source>
</evidence>
<feature type="domain" description="PIN" evidence="2">
    <location>
        <begin position="118"/>
        <end position="288"/>
    </location>
</feature>
<feature type="compositionally biased region" description="Polar residues" evidence="1">
    <location>
        <begin position="389"/>
        <end position="416"/>
    </location>
</feature>
<dbReference type="EMBL" id="ADAS02000022">
    <property type="protein sequence ID" value="OAV96072.1"/>
    <property type="molecule type" value="Genomic_DNA"/>
</dbReference>
<sequence>MDNQQNDQPAKPPVQSSSKTKPQPSILPITPDREKMSRALGAAFLQHKVQQLERNLDDLSFRRDLHQPPPRTQHSHQTKSSHPNRNQSKKKTLLQPVSSTDPTPSSSDSSTPVPIKLIDTSMLIHALPILKKWVREAKYKIVIPLDVVSELDFLKTSPPPIHGLVREATCWLDKQFQTSSKQSSTDSAHKACFVPQRTGNESGWEELSQRFIAPPLEVASIAFIKELSEDEERERLREGEQEQDPPIDYRPLISTDLPREHRSLLQCALYYQLHAQSDQETELVIFFSDKQPSSTPTSRGNTQRHHQNSKPSSHWKSESIPSGEDDHEEEPVDKTVDLSHWAERFEIKTQKLHPSDLAQAKQWIRSYNEKLKQQQQQHHHPQRLCPSIYSHTATTTPNTTDRSTHSTTNRGKNSRQNPSPAPNPAAPSSSSSAAVDKRLFVW</sequence>
<evidence type="ECO:0000259" key="2">
    <source>
        <dbReference type="Pfam" id="PF13638"/>
    </source>
</evidence>
<organism evidence="3">
    <name type="scientific">Puccinia triticina (isolate 1-1 / race 1 (BBBD))</name>
    <name type="common">Brown leaf rust fungus</name>
    <dbReference type="NCBI Taxonomy" id="630390"/>
    <lineage>
        <taxon>Eukaryota</taxon>
        <taxon>Fungi</taxon>
        <taxon>Dikarya</taxon>
        <taxon>Basidiomycota</taxon>
        <taxon>Pucciniomycotina</taxon>
        <taxon>Pucciniomycetes</taxon>
        <taxon>Pucciniales</taxon>
        <taxon>Pucciniaceae</taxon>
        <taxon>Puccinia</taxon>
    </lineage>
</organism>
<dbReference type="OrthoDB" id="69928at2759"/>
<reference evidence="3" key="1">
    <citation type="submission" date="2009-11" db="EMBL/GenBank/DDBJ databases">
        <authorList>
            <consortium name="The Broad Institute Genome Sequencing Platform"/>
            <person name="Ward D."/>
            <person name="Feldgarden M."/>
            <person name="Earl A."/>
            <person name="Young S.K."/>
            <person name="Zeng Q."/>
            <person name="Koehrsen M."/>
            <person name="Alvarado L."/>
            <person name="Berlin A."/>
            <person name="Bochicchio J."/>
            <person name="Borenstein D."/>
            <person name="Chapman S.B."/>
            <person name="Chen Z."/>
            <person name="Engels R."/>
            <person name="Freedman E."/>
            <person name="Gellesch M."/>
            <person name="Goldberg J."/>
            <person name="Griggs A."/>
            <person name="Gujja S."/>
            <person name="Heilman E."/>
            <person name="Heiman D."/>
            <person name="Hepburn T."/>
            <person name="Howarth C."/>
            <person name="Jen D."/>
            <person name="Larson L."/>
            <person name="Lewis B."/>
            <person name="Mehta T."/>
            <person name="Park D."/>
            <person name="Pearson M."/>
            <person name="Roberts A."/>
            <person name="Saif S."/>
            <person name="Shea T."/>
            <person name="Shenoy N."/>
            <person name="Sisk P."/>
            <person name="Stolte C."/>
            <person name="Sykes S."/>
            <person name="Thomson T."/>
            <person name="Walk T."/>
            <person name="White J."/>
            <person name="Yandava C."/>
            <person name="Izard J."/>
            <person name="Baranova O.V."/>
            <person name="Blanton J.M."/>
            <person name="Tanner A.C."/>
            <person name="Dewhirst F.E."/>
            <person name="Haas B."/>
            <person name="Nusbaum C."/>
            <person name="Birren B."/>
        </authorList>
    </citation>
    <scope>NUCLEOTIDE SEQUENCE [LARGE SCALE GENOMIC DNA]</scope>
    <source>
        <strain evidence="3">1-1 BBBD Race 1</strain>
    </source>
</reference>
<feature type="region of interest" description="Disordered" evidence="1">
    <location>
        <begin position="370"/>
        <end position="442"/>
    </location>
</feature>
<evidence type="ECO:0000256" key="1">
    <source>
        <dbReference type="SAM" id="MobiDB-lite"/>
    </source>
</evidence>
<evidence type="ECO:0000313" key="3">
    <source>
        <dbReference type="EMBL" id="OAV96072.1"/>
    </source>
</evidence>
<feature type="region of interest" description="Disordered" evidence="1">
    <location>
        <begin position="290"/>
        <end position="333"/>
    </location>
</feature>
<feature type="compositionally biased region" description="Polar residues" evidence="1">
    <location>
        <begin position="290"/>
        <end position="301"/>
    </location>
</feature>
<dbReference type="Gene3D" id="3.40.50.1010">
    <property type="entry name" value="5'-nuclease"/>
    <property type="match status" value="1"/>
</dbReference>
<reference evidence="4 5" key="3">
    <citation type="journal article" date="2017" name="G3 (Bethesda)">
        <title>Comparative analysis highlights variable genome content of wheat rusts and divergence of the mating loci.</title>
        <authorList>
            <person name="Cuomo C.A."/>
            <person name="Bakkeren G."/>
            <person name="Khalil H.B."/>
            <person name="Panwar V."/>
            <person name="Joly D."/>
            <person name="Linning R."/>
            <person name="Sakthikumar S."/>
            <person name="Song X."/>
            <person name="Adiconis X."/>
            <person name="Fan L."/>
            <person name="Goldberg J.M."/>
            <person name="Levin J.Z."/>
            <person name="Young S."/>
            <person name="Zeng Q."/>
            <person name="Anikster Y."/>
            <person name="Bruce M."/>
            <person name="Wang M."/>
            <person name="Yin C."/>
            <person name="McCallum B."/>
            <person name="Szabo L.J."/>
            <person name="Hulbert S."/>
            <person name="Chen X."/>
            <person name="Fellers J.P."/>
        </authorList>
    </citation>
    <scope>NUCLEOTIDE SEQUENCE</scope>
    <source>
        <strain evidence="5">Isolate 1-1 / race 1 (BBBD)</strain>
        <strain evidence="4">isolate 1-1 / race 1 (BBBD)</strain>
    </source>
</reference>
<reference evidence="3" key="2">
    <citation type="submission" date="2016-05" db="EMBL/GenBank/DDBJ databases">
        <title>Comparative analysis highlights variable genome content of wheat rusts and divergence of the mating loci.</title>
        <authorList>
            <person name="Cuomo C.A."/>
            <person name="Bakkeren G."/>
            <person name="Szabo L."/>
            <person name="Khalil H."/>
            <person name="Joly D."/>
            <person name="Goldberg J."/>
            <person name="Young S."/>
            <person name="Zeng Q."/>
            <person name="Fellers J."/>
        </authorList>
    </citation>
    <scope>NUCLEOTIDE SEQUENCE [LARGE SCALE GENOMIC DNA]</scope>
    <source>
        <strain evidence="3">1-1 BBBD Race 1</strain>
    </source>
</reference>
<feature type="region of interest" description="Disordered" evidence="1">
    <location>
        <begin position="1"/>
        <end position="42"/>
    </location>
</feature>
<dbReference type="InterPro" id="IPR002716">
    <property type="entry name" value="PIN_dom"/>
</dbReference>
<feature type="compositionally biased region" description="Low complexity" evidence="1">
    <location>
        <begin position="96"/>
        <end position="112"/>
    </location>
</feature>
<reference evidence="4" key="4">
    <citation type="submission" date="2025-05" db="UniProtKB">
        <authorList>
            <consortium name="EnsemblFungi"/>
        </authorList>
    </citation>
    <scope>IDENTIFICATION</scope>
    <source>
        <strain evidence="4">isolate 1-1 / race 1 (BBBD)</strain>
    </source>
</reference>
<dbReference type="Proteomes" id="UP000005240">
    <property type="component" value="Unassembled WGS sequence"/>
</dbReference>
<feature type="compositionally biased region" description="Basic and acidic residues" evidence="1">
    <location>
        <begin position="56"/>
        <end position="66"/>
    </location>
</feature>
<dbReference type="EnsemblFungi" id="PTTG_02100-t43_1">
    <property type="protein sequence ID" value="PTTG_02100-t43_1-p1"/>
    <property type="gene ID" value="PTTG_02100"/>
</dbReference>
<name>A0A180GUU6_PUCT1</name>
<feature type="region of interest" description="Disordered" evidence="1">
    <location>
        <begin position="232"/>
        <end position="253"/>
    </location>
</feature>
<accession>A0A180GUU6</accession>
<feature type="region of interest" description="Disordered" evidence="1">
    <location>
        <begin position="56"/>
        <end position="112"/>
    </location>
</feature>
<dbReference type="STRING" id="630390.A0A180GUU6"/>